<dbReference type="EMBL" id="BSYO01000039">
    <property type="protein sequence ID" value="GMH31146.1"/>
    <property type="molecule type" value="Genomic_DNA"/>
</dbReference>
<dbReference type="AlphaFoldDB" id="A0AAD3TLA6"/>
<evidence type="ECO:0000313" key="3">
    <source>
        <dbReference type="Proteomes" id="UP001279734"/>
    </source>
</evidence>
<feature type="compositionally biased region" description="Basic and acidic residues" evidence="1">
    <location>
        <begin position="402"/>
        <end position="411"/>
    </location>
</feature>
<feature type="region of interest" description="Disordered" evidence="1">
    <location>
        <begin position="388"/>
        <end position="411"/>
    </location>
</feature>
<name>A0AAD3TLA6_NEPGR</name>
<feature type="compositionally biased region" description="Polar residues" evidence="1">
    <location>
        <begin position="490"/>
        <end position="501"/>
    </location>
</feature>
<organism evidence="2 3">
    <name type="scientific">Nepenthes gracilis</name>
    <name type="common">Slender pitcher plant</name>
    <dbReference type="NCBI Taxonomy" id="150966"/>
    <lineage>
        <taxon>Eukaryota</taxon>
        <taxon>Viridiplantae</taxon>
        <taxon>Streptophyta</taxon>
        <taxon>Embryophyta</taxon>
        <taxon>Tracheophyta</taxon>
        <taxon>Spermatophyta</taxon>
        <taxon>Magnoliopsida</taxon>
        <taxon>eudicotyledons</taxon>
        <taxon>Gunneridae</taxon>
        <taxon>Pentapetalae</taxon>
        <taxon>Caryophyllales</taxon>
        <taxon>Nepenthaceae</taxon>
        <taxon>Nepenthes</taxon>
    </lineage>
</organism>
<feature type="region of interest" description="Disordered" evidence="1">
    <location>
        <begin position="467"/>
        <end position="502"/>
    </location>
</feature>
<accession>A0AAD3TLA6</accession>
<feature type="compositionally biased region" description="Low complexity" evidence="1">
    <location>
        <begin position="262"/>
        <end position="274"/>
    </location>
</feature>
<feature type="region of interest" description="Disordered" evidence="1">
    <location>
        <begin position="215"/>
        <end position="303"/>
    </location>
</feature>
<dbReference type="PANTHER" id="PTHR47286">
    <property type="entry name" value="F3I6.9 PROTEIN"/>
    <property type="match status" value="1"/>
</dbReference>
<protein>
    <recommendedName>
        <fullName evidence="4">TPX2 C-terminal domain-containing protein</fullName>
    </recommendedName>
</protein>
<evidence type="ECO:0000313" key="2">
    <source>
        <dbReference type="EMBL" id="GMH31146.1"/>
    </source>
</evidence>
<keyword evidence="3" id="KW-1185">Reference proteome</keyword>
<gene>
    <name evidence="2" type="ORF">Nepgr_032989</name>
</gene>
<feature type="compositionally biased region" description="Basic and acidic residues" evidence="1">
    <location>
        <begin position="232"/>
        <end position="258"/>
    </location>
</feature>
<proteinExistence type="predicted"/>
<evidence type="ECO:0008006" key="4">
    <source>
        <dbReference type="Google" id="ProtNLM"/>
    </source>
</evidence>
<dbReference type="Proteomes" id="UP001279734">
    <property type="component" value="Unassembled WGS sequence"/>
</dbReference>
<feature type="region of interest" description="Disordered" evidence="1">
    <location>
        <begin position="518"/>
        <end position="553"/>
    </location>
</feature>
<comment type="caution">
    <text evidence="2">The sequence shown here is derived from an EMBL/GenBank/DDBJ whole genome shotgun (WGS) entry which is preliminary data.</text>
</comment>
<reference evidence="2" key="1">
    <citation type="submission" date="2023-05" db="EMBL/GenBank/DDBJ databases">
        <title>Nepenthes gracilis genome sequencing.</title>
        <authorList>
            <person name="Fukushima K."/>
        </authorList>
    </citation>
    <scope>NUCLEOTIDE SEQUENCE</scope>
    <source>
        <strain evidence="2">SING2019-196</strain>
    </source>
</reference>
<sequence length="553" mass="60787">MGESIVDASNFENKMGEPSMDVGALQVSVSFGRFESDSLRWEKWSAFPTNKYLEEVGKCSTPGSVAQKKAYFESHYKKIAARKSEQLDQEKNQSTDLVDLEEQAQTDSVKNTSLEKLDVEKSSSLASVSAVELENGVTNLTNEMNTVAIQDYVNGVELDNQVIDLTSEVSSSLIDEPKNNADIAHETETSLPPIVDAKDELCRIMVSSKSDKHKEVVSVRDASSVGSQEEQELPKKIDDGRDHALKENEEKVKLEGPKKSPKVTTPKKATNITTAKKKTAFPRPKSPLISTPKSSKPALSGTVMSTTTPLTAEKRNNFSPLTARKTTSAESKKVAPAYLHMSLCLGPASSDPVSLAITRKSLIMERMGDKDIVRRAFKTFQNNFSELLSSSSGKSSATKQFSRKEAERKRWVSETPMRKNEGMDKAVKNTSAPHGKQGMRKASTSLELPKIAGVEKGNGTTVLSSFGMKNHYMPSKQKRSSKMPEEISKANETGRTLNQSKTKVEKELEIKKLQNCHNFKAKPMPGSYQGTGQTKSAVHKNNAKTDAYGLHVK</sequence>
<evidence type="ECO:0000256" key="1">
    <source>
        <dbReference type="SAM" id="MobiDB-lite"/>
    </source>
</evidence>
<dbReference type="PANTHER" id="PTHR47286:SF2">
    <property type="entry name" value="F3I6.9 PROTEIN"/>
    <property type="match status" value="1"/>
</dbReference>